<evidence type="ECO:0000256" key="1">
    <source>
        <dbReference type="SAM" id="MobiDB-lite"/>
    </source>
</evidence>
<evidence type="ECO:0000313" key="3">
    <source>
        <dbReference type="Proteomes" id="UP000037505"/>
    </source>
</evidence>
<dbReference type="STRING" id="1509407.A0A0L1IPX5"/>
<accession>A0A0L1IPX5</accession>
<evidence type="ECO:0000313" key="2">
    <source>
        <dbReference type="EMBL" id="KNG81529.1"/>
    </source>
</evidence>
<feature type="compositionally biased region" description="Polar residues" evidence="1">
    <location>
        <begin position="105"/>
        <end position="122"/>
    </location>
</feature>
<feature type="compositionally biased region" description="Polar residues" evidence="1">
    <location>
        <begin position="144"/>
        <end position="178"/>
    </location>
</feature>
<protein>
    <submittedName>
        <fullName evidence="2">C2H2 finger domain protein</fullName>
    </submittedName>
</protein>
<comment type="caution">
    <text evidence="2">The sequence shown here is derived from an EMBL/GenBank/DDBJ whole genome shotgun (WGS) entry which is preliminary data.</text>
</comment>
<name>A0A0L1IPX5_ASPN3</name>
<dbReference type="OrthoDB" id="5424797at2759"/>
<feature type="compositionally biased region" description="Polar residues" evidence="1">
    <location>
        <begin position="283"/>
        <end position="303"/>
    </location>
</feature>
<feature type="region of interest" description="Disordered" evidence="1">
    <location>
        <begin position="265"/>
        <end position="365"/>
    </location>
</feature>
<gene>
    <name evidence="2" type="ORF">ANOM_010604</name>
</gene>
<proteinExistence type="predicted"/>
<reference evidence="2 3" key="1">
    <citation type="submission" date="2014-06" db="EMBL/GenBank/DDBJ databases">
        <title>The Genome of the Aflatoxigenic Filamentous Fungus Aspergillus nomius.</title>
        <authorList>
            <person name="Moore M.G."/>
            <person name="Shannon B.M."/>
            <person name="Brian M.M."/>
        </authorList>
    </citation>
    <scope>NUCLEOTIDE SEQUENCE [LARGE SCALE GENOMIC DNA]</scope>
    <source>
        <strain evidence="2 3">NRRL 13137</strain>
    </source>
</reference>
<dbReference type="EMBL" id="JNOM01000437">
    <property type="protein sequence ID" value="KNG81529.1"/>
    <property type="molecule type" value="Genomic_DNA"/>
</dbReference>
<organism evidence="2 3">
    <name type="scientific">Aspergillus nomiae NRRL (strain ATCC 15546 / NRRL 13137 / CBS 260.88 / M93)</name>
    <dbReference type="NCBI Taxonomy" id="1509407"/>
    <lineage>
        <taxon>Eukaryota</taxon>
        <taxon>Fungi</taxon>
        <taxon>Dikarya</taxon>
        <taxon>Ascomycota</taxon>
        <taxon>Pezizomycotina</taxon>
        <taxon>Eurotiomycetes</taxon>
        <taxon>Eurotiomycetidae</taxon>
        <taxon>Eurotiales</taxon>
        <taxon>Aspergillaceae</taxon>
        <taxon>Aspergillus</taxon>
        <taxon>Aspergillus subgen. Circumdati</taxon>
    </lineage>
</organism>
<dbReference type="AlphaFoldDB" id="A0A0L1IPX5"/>
<dbReference type="RefSeq" id="XP_015402452.1">
    <property type="nucleotide sequence ID" value="XM_015555860.1"/>
</dbReference>
<keyword evidence="3" id="KW-1185">Reference proteome</keyword>
<feature type="non-terminal residue" evidence="2">
    <location>
        <position position="365"/>
    </location>
</feature>
<dbReference type="GeneID" id="26812408"/>
<sequence length="365" mass="40245">MSNDGYDWLLNNPRPDLYHIDHRYEPASGLAQRDPAPYVGVPPALQASIANTSAYLHSPFPPTNQDYMRTDVPYANPTAQYQPAVSMPGYYQGQPPYSTPLTAPVTSQGQVSHLPLTDSTIPWKSYTPRESNDGHDTKRRRTDTSTPSNQPSVISTVTPATSKPASKENISSFSFSPRDTTDRSFLKNRMDIVKPLSKVDAAVKLSYDPRTIARDVLIASGRHPTEPALNHHLVRLRDVFLHVDNSSDLETFRWDMVDMQRVNKSRDSPLAPMQGSAPPKEPPNSSTISSADETPGFAQTRSTGTDKKSKYSVGEDGWEETWEAAGTSSRTASRTAPRDLKNPDGGSVRSRYPGSLSGLFLRMGH</sequence>
<feature type="region of interest" description="Disordered" evidence="1">
    <location>
        <begin position="105"/>
        <end position="180"/>
    </location>
</feature>
<dbReference type="Proteomes" id="UP000037505">
    <property type="component" value="Unassembled WGS sequence"/>
</dbReference>